<dbReference type="GO" id="GO:0003677">
    <property type="term" value="F:DNA binding"/>
    <property type="evidence" value="ECO:0007669"/>
    <property type="project" value="UniProtKB-KW"/>
</dbReference>
<dbReference type="Pfam" id="PF12728">
    <property type="entry name" value="HTH_17"/>
    <property type="match status" value="1"/>
</dbReference>
<gene>
    <name evidence="2" type="ORF">EPA93_46925</name>
</gene>
<sequence length="64" mass="7370">MEIDKILATKDVAQILNVSTRTVMRLAGRGELAAFKIGDLWRIKSSDLAEYIERQTRLQHKNKK</sequence>
<proteinExistence type="predicted"/>
<name>A0A4P6K5F6_KTERU</name>
<dbReference type="OrthoDB" id="515428at2"/>
<feature type="domain" description="Helix-turn-helix" evidence="1">
    <location>
        <begin position="9"/>
        <end position="55"/>
    </location>
</feature>
<protein>
    <submittedName>
        <fullName evidence="2">DNA-binding protein</fullName>
    </submittedName>
</protein>
<evidence type="ECO:0000313" key="2">
    <source>
        <dbReference type="EMBL" id="QBD83100.1"/>
    </source>
</evidence>
<dbReference type="InterPro" id="IPR010093">
    <property type="entry name" value="SinI_DNA-bd"/>
</dbReference>
<evidence type="ECO:0000259" key="1">
    <source>
        <dbReference type="Pfam" id="PF12728"/>
    </source>
</evidence>
<dbReference type="Proteomes" id="UP000290365">
    <property type="component" value="Chromosome"/>
</dbReference>
<organism evidence="2 3">
    <name type="scientific">Ktedonosporobacter rubrisoli</name>
    <dbReference type="NCBI Taxonomy" id="2509675"/>
    <lineage>
        <taxon>Bacteria</taxon>
        <taxon>Bacillati</taxon>
        <taxon>Chloroflexota</taxon>
        <taxon>Ktedonobacteria</taxon>
        <taxon>Ktedonobacterales</taxon>
        <taxon>Ktedonosporobacteraceae</taxon>
        <taxon>Ktedonosporobacter</taxon>
    </lineage>
</organism>
<dbReference type="AlphaFoldDB" id="A0A4P6K5F6"/>
<keyword evidence="2" id="KW-0238">DNA-binding</keyword>
<evidence type="ECO:0000313" key="3">
    <source>
        <dbReference type="Proteomes" id="UP000290365"/>
    </source>
</evidence>
<dbReference type="InterPro" id="IPR041657">
    <property type="entry name" value="HTH_17"/>
</dbReference>
<dbReference type="EMBL" id="CP035758">
    <property type="protein sequence ID" value="QBD83100.1"/>
    <property type="molecule type" value="Genomic_DNA"/>
</dbReference>
<dbReference type="SUPFAM" id="SSF46955">
    <property type="entry name" value="Putative DNA-binding domain"/>
    <property type="match status" value="1"/>
</dbReference>
<reference evidence="2 3" key="1">
    <citation type="submission" date="2019-01" db="EMBL/GenBank/DDBJ databases">
        <title>Ktedonosporobacter rubrisoli SCAWS-G2.</title>
        <authorList>
            <person name="Huang Y."/>
            <person name="Yan B."/>
        </authorList>
    </citation>
    <scope>NUCLEOTIDE SEQUENCE [LARGE SCALE GENOMIC DNA]</scope>
    <source>
        <strain evidence="2 3">SCAWS-G2</strain>
    </source>
</reference>
<accession>A0A4P6K5F6</accession>
<dbReference type="RefSeq" id="WP_129894167.1">
    <property type="nucleotide sequence ID" value="NZ_CP035758.1"/>
</dbReference>
<dbReference type="KEGG" id="kbs:EPA93_46925"/>
<dbReference type="NCBIfam" id="TIGR01764">
    <property type="entry name" value="excise"/>
    <property type="match status" value="1"/>
</dbReference>
<dbReference type="InterPro" id="IPR009061">
    <property type="entry name" value="DNA-bd_dom_put_sf"/>
</dbReference>
<keyword evidence="3" id="KW-1185">Reference proteome</keyword>